<evidence type="ECO:0000313" key="2">
    <source>
        <dbReference type="EMBL" id="KAL3767463.1"/>
    </source>
</evidence>
<protein>
    <submittedName>
        <fullName evidence="2">Uncharacterized protein</fullName>
    </submittedName>
</protein>
<dbReference type="Proteomes" id="UP001530400">
    <property type="component" value="Unassembled WGS sequence"/>
</dbReference>
<dbReference type="AlphaFoldDB" id="A0ABD3MU67"/>
<evidence type="ECO:0000256" key="1">
    <source>
        <dbReference type="SAM" id="MobiDB-lite"/>
    </source>
</evidence>
<organism evidence="2 3">
    <name type="scientific">Cyclotella atomus</name>
    <dbReference type="NCBI Taxonomy" id="382360"/>
    <lineage>
        <taxon>Eukaryota</taxon>
        <taxon>Sar</taxon>
        <taxon>Stramenopiles</taxon>
        <taxon>Ochrophyta</taxon>
        <taxon>Bacillariophyta</taxon>
        <taxon>Coscinodiscophyceae</taxon>
        <taxon>Thalassiosirophycidae</taxon>
        <taxon>Stephanodiscales</taxon>
        <taxon>Stephanodiscaceae</taxon>
        <taxon>Cyclotella</taxon>
    </lineage>
</organism>
<feature type="region of interest" description="Disordered" evidence="1">
    <location>
        <begin position="207"/>
        <end position="233"/>
    </location>
</feature>
<evidence type="ECO:0000313" key="3">
    <source>
        <dbReference type="Proteomes" id="UP001530400"/>
    </source>
</evidence>
<accession>A0ABD3MU67</accession>
<proteinExistence type="predicted"/>
<name>A0ABD3MU67_9STRA</name>
<reference evidence="2 3" key="1">
    <citation type="submission" date="2024-10" db="EMBL/GenBank/DDBJ databases">
        <title>Updated reference genomes for cyclostephanoid diatoms.</title>
        <authorList>
            <person name="Roberts W.R."/>
            <person name="Alverson A.J."/>
        </authorList>
    </citation>
    <scope>NUCLEOTIDE SEQUENCE [LARGE SCALE GENOMIC DNA]</scope>
    <source>
        <strain evidence="2 3">AJA010-31</strain>
    </source>
</reference>
<dbReference type="EMBL" id="JALLPJ020001364">
    <property type="protein sequence ID" value="KAL3767463.1"/>
    <property type="molecule type" value="Genomic_DNA"/>
</dbReference>
<comment type="caution">
    <text evidence="2">The sequence shown here is derived from an EMBL/GenBank/DDBJ whole genome shotgun (WGS) entry which is preliminary data.</text>
</comment>
<keyword evidence="3" id="KW-1185">Reference proteome</keyword>
<gene>
    <name evidence="2" type="ORF">ACHAWO_012853</name>
</gene>
<sequence>MSKRTPHSRFWIFRPTSLKDVRQQNKIQNTNPKHIRQQHKVHLQTIKGSNMLLSPLAKPFQPVEFAIFNDGVPSSVFYGSHPEHEVLAHIDDEALDETFPPSATDVAEIEAVQDFVDLMAWLSFLDEHEESARTSFAGFSKRWESRRAAGLVGKPHAGRSTALAAVIAKAAAAHSGEVNIKETDLVPFVPKSYEVKPLTNCKKNKTEFQKANPKNVKAIHGYGKPLQQPRKHN</sequence>